<dbReference type="STRING" id="1123014.SAMN02745746_00205"/>
<accession>A0A1Y6BCH7</accession>
<dbReference type="InterPro" id="IPR014048">
    <property type="entry name" value="MethylDNA_cys_MeTrfase_DNA-bd"/>
</dbReference>
<evidence type="ECO:0000259" key="2">
    <source>
        <dbReference type="Pfam" id="PF01035"/>
    </source>
</evidence>
<evidence type="ECO:0000313" key="4">
    <source>
        <dbReference type="Proteomes" id="UP000192920"/>
    </source>
</evidence>
<dbReference type="InterPro" id="IPR036388">
    <property type="entry name" value="WH-like_DNA-bd_sf"/>
</dbReference>
<dbReference type="InterPro" id="IPR052520">
    <property type="entry name" value="ATL_DNA_repair"/>
</dbReference>
<dbReference type="Proteomes" id="UP000192920">
    <property type="component" value="Unassembled WGS sequence"/>
</dbReference>
<dbReference type="Gene3D" id="1.10.10.10">
    <property type="entry name" value="Winged helix-like DNA-binding domain superfamily/Winged helix DNA-binding domain"/>
    <property type="match status" value="1"/>
</dbReference>
<dbReference type="PANTHER" id="PTHR42942">
    <property type="entry name" value="6-O-METHYLGUANINE DNA METHYLTRANSFERASE"/>
    <property type="match status" value="1"/>
</dbReference>
<protein>
    <submittedName>
        <fullName evidence="3">O(6)-alkylguanine repair protein YbaZ</fullName>
    </submittedName>
</protein>
<evidence type="ECO:0000256" key="1">
    <source>
        <dbReference type="ARBA" id="ARBA00022763"/>
    </source>
</evidence>
<dbReference type="CDD" id="cd06445">
    <property type="entry name" value="ATase"/>
    <property type="match status" value="1"/>
</dbReference>
<dbReference type="RefSeq" id="WP_085274594.1">
    <property type="nucleotide sequence ID" value="NZ_FXAG01000001.1"/>
</dbReference>
<keyword evidence="1" id="KW-0227">DNA damage</keyword>
<dbReference type="GO" id="GO:0006281">
    <property type="term" value="P:DNA repair"/>
    <property type="evidence" value="ECO:0007669"/>
    <property type="project" value="InterPro"/>
</dbReference>
<organism evidence="3 4">
    <name type="scientific">Pseudogulbenkiania subflava DSM 22618</name>
    <dbReference type="NCBI Taxonomy" id="1123014"/>
    <lineage>
        <taxon>Bacteria</taxon>
        <taxon>Pseudomonadati</taxon>
        <taxon>Pseudomonadota</taxon>
        <taxon>Betaproteobacteria</taxon>
        <taxon>Neisseriales</taxon>
        <taxon>Chromobacteriaceae</taxon>
        <taxon>Pseudogulbenkiania</taxon>
    </lineage>
</organism>
<dbReference type="SUPFAM" id="SSF46767">
    <property type="entry name" value="Methylated DNA-protein cysteine methyltransferase, C-terminal domain"/>
    <property type="match status" value="1"/>
</dbReference>
<gene>
    <name evidence="3" type="ORF">SAMN02745746_00205</name>
</gene>
<reference evidence="4" key="1">
    <citation type="submission" date="2017-04" db="EMBL/GenBank/DDBJ databases">
        <authorList>
            <person name="Varghese N."/>
            <person name="Submissions S."/>
        </authorList>
    </citation>
    <scope>NUCLEOTIDE SEQUENCE [LARGE SCALE GENOMIC DNA]</scope>
    <source>
        <strain evidence="4">DSM 22618</strain>
    </source>
</reference>
<sequence length="107" mass="11555">MPPEFARAVLALVARIPPGRVSTYGTLAELAGWPRHSRHVGHLLGHLPDGVSAPWQRVVGAGGRIARPGTPGADQQRLLLEYEGVELTASGRVDLKRYGWPTADEQD</sequence>
<dbReference type="PANTHER" id="PTHR42942:SF1">
    <property type="entry name" value="ALKYLTRANSFERASE-LIKE PROTEIN 1"/>
    <property type="match status" value="1"/>
</dbReference>
<dbReference type="EMBL" id="FXAG01000001">
    <property type="protein sequence ID" value="SME93816.1"/>
    <property type="molecule type" value="Genomic_DNA"/>
</dbReference>
<dbReference type="InterPro" id="IPR036217">
    <property type="entry name" value="MethylDNA_cys_MeTrfase_DNAb"/>
</dbReference>
<dbReference type="GO" id="GO:0003824">
    <property type="term" value="F:catalytic activity"/>
    <property type="evidence" value="ECO:0007669"/>
    <property type="project" value="InterPro"/>
</dbReference>
<evidence type="ECO:0000313" key="3">
    <source>
        <dbReference type="EMBL" id="SME93816.1"/>
    </source>
</evidence>
<dbReference type="AlphaFoldDB" id="A0A1Y6BCH7"/>
<name>A0A1Y6BCH7_9NEIS</name>
<feature type="domain" description="Methylated-DNA-[protein]-cysteine S-methyltransferase DNA binding" evidence="2">
    <location>
        <begin position="4"/>
        <end position="85"/>
    </location>
</feature>
<proteinExistence type="predicted"/>
<dbReference type="Pfam" id="PF01035">
    <property type="entry name" value="DNA_binding_1"/>
    <property type="match status" value="1"/>
</dbReference>
<keyword evidence="4" id="KW-1185">Reference proteome</keyword>